<accession>A0A9P6ZJK9</accession>
<proteinExistence type="predicted"/>
<feature type="compositionally biased region" description="Low complexity" evidence="1">
    <location>
        <begin position="75"/>
        <end position="96"/>
    </location>
</feature>
<gene>
    <name evidence="2" type="ORF">EV702DRAFT_1271524</name>
</gene>
<dbReference type="OrthoDB" id="2684561at2759"/>
<comment type="caution">
    <text evidence="2">The sequence shown here is derived from an EMBL/GenBank/DDBJ whole genome shotgun (WGS) entry which is preliminary data.</text>
</comment>
<feature type="region of interest" description="Disordered" evidence="1">
    <location>
        <begin position="30"/>
        <end position="98"/>
    </location>
</feature>
<protein>
    <submittedName>
        <fullName evidence="2">Uncharacterized protein</fullName>
    </submittedName>
</protein>
<dbReference type="AlphaFoldDB" id="A0A9P6ZJK9"/>
<name>A0A9P6ZJK9_9AGAM</name>
<organism evidence="2 3">
    <name type="scientific">Suillus placidus</name>
    <dbReference type="NCBI Taxonomy" id="48579"/>
    <lineage>
        <taxon>Eukaryota</taxon>
        <taxon>Fungi</taxon>
        <taxon>Dikarya</taxon>
        <taxon>Basidiomycota</taxon>
        <taxon>Agaricomycotina</taxon>
        <taxon>Agaricomycetes</taxon>
        <taxon>Agaricomycetidae</taxon>
        <taxon>Boletales</taxon>
        <taxon>Suillineae</taxon>
        <taxon>Suillaceae</taxon>
        <taxon>Suillus</taxon>
    </lineage>
</organism>
<dbReference type="Proteomes" id="UP000714275">
    <property type="component" value="Unassembled WGS sequence"/>
</dbReference>
<reference evidence="2" key="1">
    <citation type="journal article" date="2020" name="New Phytol.">
        <title>Comparative genomics reveals dynamic genome evolution in host specialist ectomycorrhizal fungi.</title>
        <authorList>
            <person name="Lofgren L.A."/>
            <person name="Nguyen N.H."/>
            <person name="Vilgalys R."/>
            <person name="Ruytinx J."/>
            <person name="Liao H.L."/>
            <person name="Branco S."/>
            <person name="Kuo A."/>
            <person name="LaButti K."/>
            <person name="Lipzen A."/>
            <person name="Andreopoulos W."/>
            <person name="Pangilinan J."/>
            <person name="Riley R."/>
            <person name="Hundley H."/>
            <person name="Na H."/>
            <person name="Barry K."/>
            <person name="Grigoriev I.V."/>
            <person name="Stajich J.E."/>
            <person name="Kennedy P.G."/>
        </authorList>
    </citation>
    <scope>NUCLEOTIDE SEQUENCE</scope>
    <source>
        <strain evidence="2">DOB743</strain>
    </source>
</reference>
<dbReference type="EMBL" id="JABBWD010000079">
    <property type="protein sequence ID" value="KAG1768452.1"/>
    <property type="molecule type" value="Genomic_DNA"/>
</dbReference>
<evidence type="ECO:0000313" key="2">
    <source>
        <dbReference type="EMBL" id="KAG1768452.1"/>
    </source>
</evidence>
<keyword evidence="3" id="KW-1185">Reference proteome</keyword>
<sequence length="302" mass="32981">MTTHREHPVETGHNTAPHFRCQGINIDQNEVLDSEETGKGKVLPELRGRDRGRPPILKKKKSSYDLRDIFQTQEAASSSASSSPVTSNVSSPVVPSTDANKIISPNEIFTAPSQQQQTTTPCVHHVPVRKVMHIWLPSSAGPVLAVIGPEMSSRRTPLPSCCHFFRDRQPSPAILTTSHPDDAVDENESAVDDFTVLLLRALGYAKRGRVPRTRKIIPFVICAENSRLAKTHLVAEATAAFAANDQTRHQTLGQSPFDSKVMAGITMRGTAPTFYKIEVTTALVTAVAGGVYPIDYRLCAHT</sequence>
<feature type="compositionally biased region" description="Basic and acidic residues" evidence="1">
    <location>
        <begin position="36"/>
        <end position="53"/>
    </location>
</feature>
<evidence type="ECO:0000313" key="3">
    <source>
        <dbReference type="Proteomes" id="UP000714275"/>
    </source>
</evidence>
<evidence type="ECO:0000256" key="1">
    <source>
        <dbReference type="SAM" id="MobiDB-lite"/>
    </source>
</evidence>